<keyword evidence="9" id="KW-1185">Reference proteome</keyword>
<name>Z9JRV1_9MICO</name>
<feature type="compositionally biased region" description="Low complexity" evidence="5">
    <location>
        <begin position="208"/>
        <end position="218"/>
    </location>
</feature>
<feature type="transmembrane region" description="Helical" evidence="6">
    <location>
        <begin position="306"/>
        <end position="330"/>
    </location>
</feature>
<comment type="subcellular location">
    <subcellularLocation>
        <location evidence="1">Membrane</location>
        <topology evidence="1">Multi-pass membrane protein</topology>
    </subcellularLocation>
</comment>
<sequence length="386" mass="38539">MPAPAAALRSLLTPAVLLRLVLGWGAVAALSSPALAALPSLPASALAGLLAEIIAVIVLCAFGVVHQAEHLAHRLGDPYGSLVLTLSIVLIEVVLIVAVMLGPGEHATIARDSVTAVAMIIMNLVIGLCLVAGGIRHGALAHRRAGTSAYLAMILVLGALGLAAPTVLGTAGSLGTGQGVAVLVLTAGTYAVFLARQMGPQSGDFREATGTGSAASAPGPGPGGGSGVGAVLREHRGEVLGRLALLVAAVLPIVLLSHDMAAMLEDGLTRLGARPALAGLVIAMIVFLPESITAVRAALAGQMQRAVNLCHGALVSTVGLTVPAVLGIGMLTGQRVVLGESAENLMLLGITLMLSAVTFSSRTVGAIHGTAHLAVFALYVLALTTG</sequence>
<dbReference type="InterPro" id="IPR004837">
    <property type="entry name" value="NaCa_Exmemb"/>
</dbReference>
<feature type="transmembrane region" description="Helical" evidence="6">
    <location>
        <begin position="174"/>
        <end position="195"/>
    </location>
</feature>
<evidence type="ECO:0000256" key="6">
    <source>
        <dbReference type="SAM" id="Phobius"/>
    </source>
</evidence>
<keyword evidence="2 6" id="KW-0812">Transmembrane</keyword>
<accession>Z9JRV1</accession>
<evidence type="ECO:0000256" key="1">
    <source>
        <dbReference type="ARBA" id="ARBA00004141"/>
    </source>
</evidence>
<organism evidence="8 9">
    <name type="scientific">Brachybacterium phenoliresistens</name>
    <dbReference type="NCBI Taxonomy" id="396014"/>
    <lineage>
        <taxon>Bacteria</taxon>
        <taxon>Bacillati</taxon>
        <taxon>Actinomycetota</taxon>
        <taxon>Actinomycetes</taxon>
        <taxon>Micrococcales</taxon>
        <taxon>Dermabacteraceae</taxon>
        <taxon>Brachybacterium</taxon>
    </lineage>
</organism>
<dbReference type="Pfam" id="PF01699">
    <property type="entry name" value="Na_Ca_ex"/>
    <property type="match status" value="2"/>
</dbReference>
<feature type="transmembrane region" description="Helical" evidence="6">
    <location>
        <begin position="366"/>
        <end position="384"/>
    </location>
</feature>
<feature type="region of interest" description="Disordered" evidence="5">
    <location>
        <begin position="204"/>
        <end position="226"/>
    </location>
</feature>
<feature type="transmembrane region" description="Helical" evidence="6">
    <location>
        <begin position="147"/>
        <end position="168"/>
    </location>
</feature>
<dbReference type="PATRIC" id="fig|396014.3.peg.1959"/>
<evidence type="ECO:0000256" key="5">
    <source>
        <dbReference type="SAM" id="MobiDB-lite"/>
    </source>
</evidence>
<keyword evidence="3 6" id="KW-1133">Transmembrane helix</keyword>
<dbReference type="HOGENOM" id="CLU_050648_0_0_11"/>
<evidence type="ECO:0000259" key="7">
    <source>
        <dbReference type="Pfam" id="PF01699"/>
    </source>
</evidence>
<evidence type="ECO:0000256" key="2">
    <source>
        <dbReference type="ARBA" id="ARBA00022692"/>
    </source>
</evidence>
<dbReference type="InterPro" id="IPR052946">
    <property type="entry name" value="Alkaline_pH_Ca-Antiporter"/>
</dbReference>
<dbReference type="Proteomes" id="UP000023067">
    <property type="component" value="Unassembled WGS sequence"/>
</dbReference>
<dbReference type="STRING" id="396014.BF93_18120"/>
<evidence type="ECO:0000313" key="8">
    <source>
        <dbReference type="EMBL" id="EWS81090.1"/>
    </source>
</evidence>
<evidence type="ECO:0000313" key="9">
    <source>
        <dbReference type="Proteomes" id="UP000023067"/>
    </source>
</evidence>
<evidence type="ECO:0000256" key="3">
    <source>
        <dbReference type="ARBA" id="ARBA00022989"/>
    </source>
</evidence>
<dbReference type="GO" id="GO:0005886">
    <property type="term" value="C:plasma membrane"/>
    <property type="evidence" value="ECO:0007669"/>
    <property type="project" value="TreeGrafter"/>
</dbReference>
<comment type="caution">
    <text evidence="8">The sequence shown here is derived from an EMBL/GenBank/DDBJ whole genome shotgun (WGS) entry which is preliminary data.</text>
</comment>
<dbReference type="OrthoDB" id="3531445at2"/>
<keyword evidence="4 6" id="KW-0472">Membrane</keyword>
<dbReference type="PANTHER" id="PTHR37958:SF1">
    <property type="entry name" value="SODIUM-POTASSIUM_PROTON ANTIPORTER CHAA"/>
    <property type="match status" value="1"/>
</dbReference>
<reference evidence="8 9" key="1">
    <citation type="submission" date="2014-02" db="EMBL/GenBank/DDBJ databases">
        <title>Genome sequence of Brachybacterium phenoliresistens strain W13A50.</title>
        <authorList>
            <person name="Wang X."/>
        </authorList>
    </citation>
    <scope>NUCLEOTIDE SEQUENCE [LARGE SCALE GENOMIC DNA]</scope>
    <source>
        <strain evidence="8 9">W13A50</strain>
    </source>
</reference>
<feature type="transmembrane region" description="Helical" evidence="6">
    <location>
        <begin position="78"/>
        <end position="101"/>
    </location>
</feature>
<dbReference type="GO" id="GO:0015386">
    <property type="term" value="F:potassium:proton antiporter activity"/>
    <property type="evidence" value="ECO:0007669"/>
    <property type="project" value="TreeGrafter"/>
</dbReference>
<feature type="transmembrane region" description="Helical" evidence="6">
    <location>
        <begin position="276"/>
        <end position="299"/>
    </location>
</feature>
<feature type="domain" description="Sodium/calcium exchanger membrane region" evidence="7">
    <location>
        <begin position="243"/>
        <end position="384"/>
    </location>
</feature>
<dbReference type="PANTHER" id="PTHR37958">
    <property type="entry name" value="SODIUM-POTASSIUM/PROTON ANTIPORTER CHAA"/>
    <property type="match status" value="1"/>
</dbReference>
<dbReference type="RefSeq" id="WP_038372343.1">
    <property type="nucleotide sequence ID" value="NZ_KK069994.1"/>
</dbReference>
<protein>
    <submittedName>
        <fullName evidence="8">Calcium:proton antiporter</fullName>
    </submittedName>
</protein>
<feature type="transmembrane region" description="Helical" evidence="6">
    <location>
        <begin position="243"/>
        <end position="264"/>
    </location>
</feature>
<dbReference type="GO" id="GO:0015385">
    <property type="term" value="F:sodium:proton antiporter activity"/>
    <property type="evidence" value="ECO:0007669"/>
    <property type="project" value="TreeGrafter"/>
</dbReference>
<evidence type="ECO:0000256" key="4">
    <source>
        <dbReference type="ARBA" id="ARBA00023136"/>
    </source>
</evidence>
<gene>
    <name evidence="8" type="ORF">BF93_18120</name>
</gene>
<dbReference type="AlphaFoldDB" id="Z9JRV1"/>
<dbReference type="eggNOG" id="COG0387">
    <property type="taxonomic scope" value="Bacteria"/>
</dbReference>
<dbReference type="EMBL" id="JDYK01000009">
    <property type="protein sequence ID" value="EWS81090.1"/>
    <property type="molecule type" value="Genomic_DNA"/>
</dbReference>
<feature type="domain" description="Sodium/calcium exchanger membrane region" evidence="7">
    <location>
        <begin position="48"/>
        <end position="197"/>
    </location>
</feature>
<proteinExistence type="predicted"/>
<feature type="transmembrane region" description="Helical" evidence="6">
    <location>
        <begin position="46"/>
        <end position="66"/>
    </location>
</feature>
<feature type="transmembrane region" description="Helical" evidence="6">
    <location>
        <begin position="113"/>
        <end position="135"/>
    </location>
</feature>